<gene>
    <name evidence="1" type="ORF">LRAMOSA06551</name>
</gene>
<organism evidence="1">
    <name type="scientific">Lichtheimia ramosa</name>
    <dbReference type="NCBI Taxonomy" id="688394"/>
    <lineage>
        <taxon>Eukaryota</taxon>
        <taxon>Fungi</taxon>
        <taxon>Fungi incertae sedis</taxon>
        <taxon>Mucoromycota</taxon>
        <taxon>Mucoromycotina</taxon>
        <taxon>Mucoromycetes</taxon>
        <taxon>Mucorales</taxon>
        <taxon>Lichtheimiaceae</taxon>
        <taxon>Lichtheimia</taxon>
    </lineage>
</organism>
<sequence>MLSIEENRIFLHCLDKSLDAQVTRAEQDAFEIKEVKLEGVDAKPPIDTLKTEEFFRMMIEPVSFEDVHQASKVHSYDPLKYNSRWLLVPIKPEPTTTDYVERITRWYSCFRSCMGTDRFPSIPDPERSIEDIAFEMTVGSPLESGFGVLSDLTAELERHLMKLMDILLQDNVREPDLAISAAKAAIEYLDNVLIGKKLKVIKRPILSRQDTQILARRLLVALYLVGKRFATLSDSHGMVCTSIKSMLANRVAGPATGSEHSIKDEDDTQESKVNLSAVDAAWHQATQFQDMTFRERQDAVVSTGPRGRSPNFRGRGRGGNLRKVSINPNFRGVRRYPDPSIMVPHLEWTPPTLEEKRAADKKRKERLGAPGSLLSAYWSAEKALKVGSKELSDTYDGKTLVHKNNQWKRVQKEADGRMPKKS</sequence>
<dbReference type="OrthoDB" id="5844105at2759"/>
<protein>
    <submittedName>
        <fullName evidence="1">Uncharacterized protein</fullName>
    </submittedName>
</protein>
<name>A0A077X555_9FUNG</name>
<evidence type="ECO:0000313" key="1">
    <source>
        <dbReference type="EMBL" id="CDS14382.1"/>
    </source>
</evidence>
<reference evidence="1" key="1">
    <citation type="journal article" date="2014" name="Genome Announc.">
        <title>De novo whole-genome sequence and genome annotation of Lichtheimia ramosa.</title>
        <authorList>
            <person name="Linde J."/>
            <person name="Schwartze V."/>
            <person name="Binder U."/>
            <person name="Lass-Florl C."/>
            <person name="Voigt K."/>
            <person name="Horn F."/>
        </authorList>
    </citation>
    <scope>NUCLEOTIDE SEQUENCE</scope>
    <source>
        <strain evidence="1">JMRC FSU:6197</strain>
    </source>
</reference>
<dbReference type="AlphaFoldDB" id="A0A077X555"/>
<dbReference type="EMBL" id="LK023386">
    <property type="protein sequence ID" value="CDS14382.1"/>
    <property type="molecule type" value="Genomic_DNA"/>
</dbReference>
<accession>A0A077X555</accession>
<proteinExistence type="predicted"/>